<dbReference type="EMBL" id="MPJZ01000099">
    <property type="protein sequence ID" value="OLU43554.1"/>
    <property type="molecule type" value="Genomic_DNA"/>
</dbReference>
<dbReference type="Pfam" id="PF12833">
    <property type="entry name" value="HTH_18"/>
    <property type="match status" value="1"/>
</dbReference>
<sequence>MLNRTTSYPFQAYGDVLYQMPPANADMAESTHSIHNKDFDTSFISTEPVYLECPEGIALLAVSVDGMSFEEFVMARTVKLKAGVHFNVISISGKAKIRIRYVPQTMGSHPMETSVSYDPIISRLNLKEILSSYYQIRKGSYQSGREKNSFYELIYVDHGEMDVTVDDETYHMQKYDLMLYHPGQKHSLETTEDSSCSYMSIAFTMDTGIKGNLKNRVFHTRKDLYQTLTRFMKAIQEDTPLNMELAMLHLKEVLILLYQFDGEEKPAGQETTLQSHYDDTMLNEILVFIHNNVYASYTVEDLCQKFSISRSSLQALFRANLGMTPKHYISELKLNEAKKLISQHEHTISQVSDLLGFTSIHYFSRRFKSYFGIAPSEYAREH</sequence>
<dbReference type="Proteomes" id="UP000186758">
    <property type="component" value="Unassembled WGS sequence"/>
</dbReference>
<keyword evidence="2" id="KW-0238">DNA-binding</keyword>
<evidence type="ECO:0000256" key="1">
    <source>
        <dbReference type="ARBA" id="ARBA00023015"/>
    </source>
</evidence>
<dbReference type="PANTHER" id="PTHR43280">
    <property type="entry name" value="ARAC-FAMILY TRANSCRIPTIONAL REGULATOR"/>
    <property type="match status" value="1"/>
</dbReference>
<evidence type="ECO:0000313" key="5">
    <source>
        <dbReference type="EMBL" id="OLU43554.1"/>
    </source>
</evidence>
<dbReference type="Gene3D" id="2.60.120.10">
    <property type="entry name" value="Jelly Rolls"/>
    <property type="match status" value="1"/>
</dbReference>
<organism evidence="5 6">
    <name type="scientific">Faecalibaculum rodentium</name>
    <dbReference type="NCBI Taxonomy" id="1702221"/>
    <lineage>
        <taxon>Bacteria</taxon>
        <taxon>Bacillati</taxon>
        <taxon>Bacillota</taxon>
        <taxon>Erysipelotrichia</taxon>
        <taxon>Erysipelotrichales</taxon>
        <taxon>Erysipelotrichaceae</taxon>
        <taxon>Faecalibaculum</taxon>
    </lineage>
</organism>
<dbReference type="SUPFAM" id="SSF46689">
    <property type="entry name" value="Homeodomain-like"/>
    <property type="match status" value="2"/>
</dbReference>
<gene>
    <name evidence="5" type="ORF">BO223_11725</name>
</gene>
<keyword evidence="1" id="KW-0805">Transcription regulation</keyword>
<dbReference type="AlphaFoldDB" id="A0A1Q9YHB8"/>
<dbReference type="SUPFAM" id="SSF51215">
    <property type="entry name" value="Regulatory protein AraC"/>
    <property type="match status" value="1"/>
</dbReference>
<dbReference type="GO" id="GO:0003700">
    <property type="term" value="F:DNA-binding transcription factor activity"/>
    <property type="evidence" value="ECO:0007669"/>
    <property type="project" value="InterPro"/>
</dbReference>
<dbReference type="InterPro" id="IPR003313">
    <property type="entry name" value="AraC-bd"/>
</dbReference>
<dbReference type="PANTHER" id="PTHR43280:SF28">
    <property type="entry name" value="HTH-TYPE TRANSCRIPTIONAL ACTIVATOR RHAS"/>
    <property type="match status" value="1"/>
</dbReference>
<evidence type="ECO:0000256" key="3">
    <source>
        <dbReference type="ARBA" id="ARBA00023163"/>
    </source>
</evidence>
<dbReference type="PRINTS" id="PR00032">
    <property type="entry name" value="HTHARAC"/>
</dbReference>
<dbReference type="PROSITE" id="PS00041">
    <property type="entry name" value="HTH_ARAC_FAMILY_1"/>
    <property type="match status" value="1"/>
</dbReference>
<dbReference type="InterPro" id="IPR020449">
    <property type="entry name" value="Tscrpt_reg_AraC-type_HTH"/>
</dbReference>
<dbReference type="PROSITE" id="PS01124">
    <property type="entry name" value="HTH_ARAC_FAMILY_2"/>
    <property type="match status" value="1"/>
</dbReference>
<proteinExistence type="predicted"/>
<dbReference type="Gene3D" id="1.10.10.60">
    <property type="entry name" value="Homeodomain-like"/>
    <property type="match status" value="2"/>
</dbReference>
<dbReference type="RefSeq" id="WP_075886312.1">
    <property type="nucleotide sequence ID" value="NZ_CAQOBB010000018.1"/>
</dbReference>
<dbReference type="SMART" id="SM00342">
    <property type="entry name" value="HTH_ARAC"/>
    <property type="match status" value="1"/>
</dbReference>
<evidence type="ECO:0000256" key="2">
    <source>
        <dbReference type="ARBA" id="ARBA00023125"/>
    </source>
</evidence>
<protein>
    <submittedName>
        <fullName evidence="5">AraC family transcriptional regulator</fullName>
    </submittedName>
</protein>
<feature type="domain" description="HTH araC/xylS-type" evidence="4">
    <location>
        <begin position="283"/>
        <end position="381"/>
    </location>
</feature>
<dbReference type="InterPro" id="IPR018060">
    <property type="entry name" value="HTH_AraC"/>
</dbReference>
<dbReference type="InterPro" id="IPR014710">
    <property type="entry name" value="RmlC-like_jellyroll"/>
</dbReference>
<comment type="caution">
    <text evidence="5">The sequence shown here is derived from an EMBL/GenBank/DDBJ whole genome shotgun (WGS) entry which is preliminary data.</text>
</comment>
<dbReference type="InterPro" id="IPR018062">
    <property type="entry name" value="HTH_AraC-typ_CS"/>
</dbReference>
<dbReference type="InterPro" id="IPR009057">
    <property type="entry name" value="Homeodomain-like_sf"/>
</dbReference>
<dbReference type="Pfam" id="PF02311">
    <property type="entry name" value="AraC_binding"/>
    <property type="match status" value="1"/>
</dbReference>
<dbReference type="GO" id="GO:0043565">
    <property type="term" value="F:sequence-specific DNA binding"/>
    <property type="evidence" value="ECO:0007669"/>
    <property type="project" value="InterPro"/>
</dbReference>
<name>A0A1Q9YHB8_9FIRM</name>
<reference evidence="5 6" key="1">
    <citation type="submission" date="2016-11" db="EMBL/GenBank/DDBJ databases">
        <title>Description of two novel members of the family Erysipelotrichaceae: Ileibacterium lipovorans gen. nov., sp. nov. and Dubosiella newyorkensis, gen. nov., sp. nov.</title>
        <authorList>
            <person name="Cox L.M."/>
            <person name="Sohn J."/>
            <person name="Tyrrell K.L."/>
            <person name="Citron D.M."/>
            <person name="Lawson P.A."/>
            <person name="Patel N.B."/>
            <person name="Iizumi T."/>
            <person name="Perez-Perez G.I."/>
            <person name="Goldstein E.J."/>
            <person name="Blaser M.J."/>
        </authorList>
    </citation>
    <scope>NUCLEOTIDE SEQUENCE [LARGE SCALE GENOMIC DNA]</scope>
    <source>
        <strain evidence="5 6">NYU-BL-K8</strain>
    </source>
</reference>
<keyword evidence="3" id="KW-0804">Transcription</keyword>
<evidence type="ECO:0000313" key="6">
    <source>
        <dbReference type="Proteomes" id="UP000186758"/>
    </source>
</evidence>
<dbReference type="InterPro" id="IPR037923">
    <property type="entry name" value="HTH-like"/>
</dbReference>
<accession>A0A1Q9YHB8</accession>
<evidence type="ECO:0000259" key="4">
    <source>
        <dbReference type="PROSITE" id="PS01124"/>
    </source>
</evidence>